<organism evidence="2 3">
    <name type="scientific">Brumicola blandensis</name>
    <dbReference type="NCBI Taxonomy" id="3075611"/>
    <lineage>
        <taxon>Bacteria</taxon>
        <taxon>Pseudomonadati</taxon>
        <taxon>Pseudomonadota</taxon>
        <taxon>Gammaproteobacteria</taxon>
        <taxon>Alteromonadales</taxon>
        <taxon>Alteromonadaceae</taxon>
        <taxon>Brumicola</taxon>
    </lineage>
</organism>
<dbReference type="RefSeq" id="WP_311362181.1">
    <property type="nucleotide sequence ID" value="NZ_JAVRIE010000005.1"/>
</dbReference>
<evidence type="ECO:0000313" key="2">
    <source>
        <dbReference type="EMBL" id="MDT0583407.1"/>
    </source>
</evidence>
<feature type="transmembrane region" description="Helical" evidence="1">
    <location>
        <begin position="21"/>
        <end position="41"/>
    </location>
</feature>
<reference evidence="2 3" key="1">
    <citation type="submission" date="2023-09" db="EMBL/GenBank/DDBJ databases">
        <authorList>
            <person name="Rey-Velasco X."/>
        </authorList>
    </citation>
    <scope>NUCLEOTIDE SEQUENCE [LARGE SCALE GENOMIC DNA]</scope>
    <source>
        <strain evidence="2 3">W409</strain>
    </source>
</reference>
<keyword evidence="3" id="KW-1185">Reference proteome</keyword>
<feature type="transmembrane region" description="Helical" evidence="1">
    <location>
        <begin position="278"/>
        <end position="300"/>
    </location>
</feature>
<feature type="transmembrane region" description="Helical" evidence="1">
    <location>
        <begin position="212"/>
        <end position="233"/>
    </location>
</feature>
<feature type="transmembrane region" description="Helical" evidence="1">
    <location>
        <begin position="70"/>
        <end position="95"/>
    </location>
</feature>
<keyword evidence="1" id="KW-1133">Transmembrane helix</keyword>
<dbReference type="AlphaFoldDB" id="A0AAW8R2B8"/>
<dbReference type="Proteomes" id="UP001249020">
    <property type="component" value="Unassembled WGS sequence"/>
</dbReference>
<evidence type="ECO:0008006" key="4">
    <source>
        <dbReference type="Google" id="ProtNLM"/>
    </source>
</evidence>
<dbReference type="EMBL" id="JAVRIE010000005">
    <property type="protein sequence ID" value="MDT0583407.1"/>
    <property type="molecule type" value="Genomic_DNA"/>
</dbReference>
<evidence type="ECO:0000256" key="1">
    <source>
        <dbReference type="SAM" id="Phobius"/>
    </source>
</evidence>
<proteinExistence type="predicted"/>
<name>A0AAW8R2B8_9ALTE</name>
<comment type="caution">
    <text evidence="2">The sequence shown here is derived from an EMBL/GenBank/DDBJ whole genome shotgun (WGS) entry which is preliminary data.</text>
</comment>
<protein>
    <recommendedName>
        <fullName evidence="4">ABC transporter permease</fullName>
    </recommendedName>
</protein>
<sequence>MNYQQIKSSFQREIWESQKTFVWTPIVMAALFFVLLAFELLTANDYQMENIGNLIKLAQYPDASEQLDRFGFLLVQVVMGIFLSIAGLSQLRYFLSCLFDERRDLSIYFWRSLPVSDLQNIIVKFVTGALVIPITFILAAMALIFVGFSFFLILMSITLSGPDIGVWQFASSVNLLTPIMSVFLSIIPMTLWMFPIFAWLMLASMIAGRAPFLWALLPIVFVMLAEVVIVKVFNSGDFFFVYALRDYLSISPELLAENGIRFTFENDGFTPDLIPKAIMSKVGMIPLGLGAVFMGATYWLRVNRSHE</sequence>
<keyword evidence="1" id="KW-0472">Membrane</keyword>
<feature type="transmembrane region" description="Helical" evidence="1">
    <location>
        <begin position="130"/>
        <end position="159"/>
    </location>
</feature>
<keyword evidence="1" id="KW-0812">Transmembrane</keyword>
<accession>A0AAW8R2B8</accession>
<gene>
    <name evidence="2" type="ORF">RM544_12725</name>
</gene>
<evidence type="ECO:0000313" key="3">
    <source>
        <dbReference type="Proteomes" id="UP001249020"/>
    </source>
</evidence>
<feature type="transmembrane region" description="Helical" evidence="1">
    <location>
        <begin position="179"/>
        <end position="200"/>
    </location>
</feature>